<feature type="compositionally biased region" description="Basic and acidic residues" evidence="1">
    <location>
        <begin position="611"/>
        <end position="623"/>
    </location>
</feature>
<dbReference type="InterPro" id="IPR047187">
    <property type="entry name" value="SF1_C_Upf1"/>
</dbReference>
<dbReference type="InterPro" id="IPR041679">
    <property type="entry name" value="DNA2/NAM7-like_C"/>
</dbReference>
<dbReference type="GO" id="GO:0031380">
    <property type="term" value="C:nuclear RNA-directed RNA polymerase complex"/>
    <property type="evidence" value="ECO:0007669"/>
    <property type="project" value="TreeGrafter"/>
</dbReference>
<dbReference type="CDD" id="cd18808">
    <property type="entry name" value="SF1_C_Upf1"/>
    <property type="match status" value="1"/>
</dbReference>
<feature type="region of interest" description="Disordered" evidence="1">
    <location>
        <begin position="611"/>
        <end position="630"/>
    </location>
</feature>
<dbReference type="EMBL" id="CDMZ01003802">
    <property type="protein sequence ID" value="CEM47638.1"/>
    <property type="molecule type" value="Genomic_DNA"/>
</dbReference>
<sequence>MQGAMTDYRTMPFTPTSTEMANSARAATYEESDHLPVHTATYESGFAYLDSMTRLQRHESLEKLLTCVSEWKKGTLDERDMTIFDASVVGFLPLLHKEDKTLRSGEVKRNVRKIPGFGDSETPVQLMLKISARGTRDKGRGRALWKRDLMFGNLVGVFLEGVQGGEPIWATIGGRSDELLDREILFVDLLSSSLLPILLQRLCLEESGTLRGTLIVSPTFYRAHQPVLNALQNLDPDALPFEKELLSYQSPQQSSPLWREILSHADSADFSPFFQEHNEPVILSELFTSHTESLCDGRLQEEDLGSDPEDLFGYRRSFEPRVGGESRTVFGEAGQMPLRILTVAYKNDATDDLLQKVLRECPRLSDRVARIGRKSEIEEVEKCNLQQIKAELRGTGFFMQSEGKREIESRAFDLMSSLKTRVRRMRESIDDHALFLVWLQRADLQSITDFLSHSPLFSRACPPRQRAKRAHNLAHLLESVRFFDREKSRCRRQHSGGLLQSLGGVFSDMVPDSEEPQDERLGSFLADLATAGDRDPLNFFGSQNSMKKLSQDPIFLDLISSLHHNFVVWLPSPNDVASLAAATQHATNTSGSTRPLAATQLDSLLEELTAARRQKESSGQKEGDGDEDEEEVRDLMLERLDLMGADRRSAVHLVDQNIYCTQRSGGERGLFSYALYSRLSSVRDVEGGLEAMIYKEGKGLWGLPPESRVLFVQSLFRGVLGRDVPELDCCLRELSDLWRRMKAMERREDISLLRHHIRVLGMTITGASSSRELIRAWAPDIIILEEAGEVLEPHVLALLAPTVRQVVLVGDHQQLPPPLESMLLKTEKKFGVSLMERLIKGGYGYAKLRVQSRMAPRISQHLLDIYPDLENNIEVVGALTDTQALVAPIFFWDTKGKFPETTGERGFSNLKEAECTVRLVSFLIREGEDPSDVVVLAPYKGQVATLRRLVGKNPDLLGVRVSPVDRFQGSEAGVVVVSLTRSNAERNVGFLDLGAEGLARRNVLQSRSRRVTVLIGDRQTFAYARKRSADQGAQPSRVWGPLFRSLEKSDALGAELEIKCPRHPHL</sequence>
<evidence type="ECO:0000259" key="3">
    <source>
        <dbReference type="Pfam" id="PF13087"/>
    </source>
</evidence>
<proteinExistence type="predicted"/>
<gene>
    <name evidence="4" type="ORF">Cvel_8440</name>
</gene>
<dbReference type="InterPro" id="IPR041677">
    <property type="entry name" value="DNA2/NAM7_AAA_11"/>
</dbReference>
<evidence type="ECO:0000256" key="1">
    <source>
        <dbReference type="SAM" id="MobiDB-lite"/>
    </source>
</evidence>
<evidence type="ECO:0000259" key="2">
    <source>
        <dbReference type="Pfam" id="PF13086"/>
    </source>
</evidence>
<dbReference type="PANTHER" id="PTHR10887:SF341">
    <property type="entry name" value="NFX1-TYPE ZINC FINGER-CONTAINING PROTEIN 1"/>
    <property type="match status" value="1"/>
</dbReference>
<feature type="domain" description="DNA2/NAM7 helicase-like C-terminal" evidence="3">
    <location>
        <begin position="831"/>
        <end position="1018"/>
    </location>
</feature>
<dbReference type="InterPro" id="IPR045055">
    <property type="entry name" value="DNA2/NAM7-like"/>
</dbReference>
<dbReference type="PANTHER" id="PTHR10887">
    <property type="entry name" value="DNA2/NAM7 HELICASE FAMILY"/>
    <property type="match status" value="1"/>
</dbReference>
<evidence type="ECO:0000313" key="4">
    <source>
        <dbReference type="EMBL" id="CEM47638.1"/>
    </source>
</evidence>
<organism evidence="4">
    <name type="scientific">Chromera velia CCMP2878</name>
    <dbReference type="NCBI Taxonomy" id="1169474"/>
    <lineage>
        <taxon>Eukaryota</taxon>
        <taxon>Sar</taxon>
        <taxon>Alveolata</taxon>
        <taxon>Colpodellida</taxon>
        <taxon>Chromeraceae</taxon>
        <taxon>Chromera</taxon>
    </lineage>
</organism>
<protein>
    <recommendedName>
        <fullName evidence="5">DNA2/NAM7 helicase-like C-terminal domain-containing protein</fullName>
    </recommendedName>
</protein>
<reference evidence="4" key="1">
    <citation type="submission" date="2014-11" db="EMBL/GenBank/DDBJ databases">
        <authorList>
            <person name="Otto D Thomas"/>
            <person name="Naeem Raeece"/>
        </authorList>
    </citation>
    <scope>NUCLEOTIDE SEQUENCE</scope>
</reference>
<dbReference type="SUPFAM" id="SSF52540">
    <property type="entry name" value="P-loop containing nucleoside triphosphate hydrolases"/>
    <property type="match status" value="1"/>
</dbReference>
<dbReference type="Pfam" id="PF13087">
    <property type="entry name" value="AAA_12"/>
    <property type="match status" value="1"/>
</dbReference>
<dbReference type="GO" id="GO:0004386">
    <property type="term" value="F:helicase activity"/>
    <property type="evidence" value="ECO:0007669"/>
    <property type="project" value="InterPro"/>
</dbReference>
<dbReference type="InterPro" id="IPR027417">
    <property type="entry name" value="P-loop_NTPase"/>
</dbReference>
<feature type="domain" description="DNA2/NAM7 helicase helicase" evidence="2">
    <location>
        <begin position="732"/>
        <end position="818"/>
    </location>
</feature>
<accession>A0A0G4HTL5</accession>
<dbReference type="AlphaFoldDB" id="A0A0G4HTL5"/>
<evidence type="ECO:0008006" key="5">
    <source>
        <dbReference type="Google" id="ProtNLM"/>
    </source>
</evidence>
<dbReference type="GO" id="GO:0031048">
    <property type="term" value="P:regulatory ncRNA-mediated heterochromatin formation"/>
    <property type="evidence" value="ECO:0007669"/>
    <property type="project" value="TreeGrafter"/>
</dbReference>
<dbReference type="Pfam" id="PF13086">
    <property type="entry name" value="AAA_11"/>
    <property type="match status" value="1"/>
</dbReference>
<dbReference type="Gene3D" id="3.40.50.300">
    <property type="entry name" value="P-loop containing nucleotide triphosphate hydrolases"/>
    <property type="match status" value="2"/>
</dbReference>
<name>A0A0G4HTL5_9ALVE</name>
<dbReference type="VEuPathDB" id="CryptoDB:Cvel_8440"/>